<evidence type="ECO:0000256" key="1">
    <source>
        <dbReference type="ARBA" id="ARBA00022898"/>
    </source>
</evidence>
<evidence type="ECO:0000259" key="5">
    <source>
        <dbReference type="Pfam" id="PF01168"/>
    </source>
</evidence>
<dbReference type="Pfam" id="PF01168">
    <property type="entry name" value="Ala_racemase_N"/>
    <property type="match status" value="1"/>
</dbReference>
<dbReference type="EMBL" id="FOBS01000015">
    <property type="protein sequence ID" value="SEM43512.1"/>
    <property type="molecule type" value="Genomic_DNA"/>
</dbReference>
<dbReference type="InterPro" id="IPR011078">
    <property type="entry name" value="PyrdxlP_homeostasis"/>
</dbReference>
<evidence type="ECO:0000313" key="7">
    <source>
        <dbReference type="Proteomes" id="UP000198744"/>
    </source>
</evidence>
<protein>
    <recommendedName>
        <fullName evidence="2">Pyridoxal phosphate homeostasis protein</fullName>
        <shortName evidence="2">PLP homeostasis protein</shortName>
    </recommendedName>
</protein>
<dbReference type="HAMAP" id="MF_02087">
    <property type="entry name" value="PLP_homeostasis"/>
    <property type="match status" value="1"/>
</dbReference>
<feature type="domain" description="Alanine racemase N-terminal" evidence="5">
    <location>
        <begin position="11"/>
        <end position="230"/>
    </location>
</feature>
<dbReference type="RefSeq" id="WP_093883730.1">
    <property type="nucleotide sequence ID" value="NZ_FOBS01000015.1"/>
</dbReference>
<dbReference type="OrthoDB" id="9804072at2"/>
<keyword evidence="7" id="KW-1185">Reference proteome</keyword>
<feature type="modified residue" description="N6-(pyridoxal phosphate)lysine" evidence="2 3">
    <location>
        <position position="38"/>
    </location>
</feature>
<dbReference type="PANTHER" id="PTHR10146">
    <property type="entry name" value="PROLINE SYNTHETASE CO-TRANSCRIBED BACTERIAL HOMOLOG PROTEIN"/>
    <property type="match status" value="1"/>
</dbReference>
<comment type="cofactor">
    <cofactor evidence="3">
        <name>pyridoxal 5'-phosphate</name>
        <dbReference type="ChEBI" id="CHEBI:597326"/>
    </cofactor>
</comment>
<keyword evidence="1 2" id="KW-0663">Pyridoxal phosphate</keyword>
<dbReference type="SUPFAM" id="SSF51419">
    <property type="entry name" value="PLP-binding barrel"/>
    <property type="match status" value="1"/>
</dbReference>
<organism evidence="6 7">
    <name type="scientific">Syntrophus gentianae</name>
    <dbReference type="NCBI Taxonomy" id="43775"/>
    <lineage>
        <taxon>Bacteria</taxon>
        <taxon>Pseudomonadati</taxon>
        <taxon>Thermodesulfobacteriota</taxon>
        <taxon>Syntrophia</taxon>
        <taxon>Syntrophales</taxon>
        <taxon>Syntrophaceae</taxon>
        <taxon>Syntrophus</taxon>
    </lineage>
</organism>
<reference evidence="6 7" key="1">
    <citation type="submission" date="2016-10" db="EMBL/GenBank/DDBJ databases">
        <authorList>
            <person name="de Groot N.N."/>
        </authorList>
    </citation>
    <scope>NUCLEOTIDE SEQUENCE [LARGE SCALE GENOMIC DNA]</scope>
    <source>
        <strain evidence="6 7">DSM 8423</strain>
    </source>
</reference>
<comment type="similarity">
    <text evidence="2 4">Belongs to the pyridoxal phosphate-binding protein YggS/PROSC family.</text>
</comment>
<name>A0A1H7YBE7_9BACT</name>
<dbReference type="CDD" id="cd00635">
    <property type="entry name" value="PLPDE_III_YBL036c_like"/>
    <property type="match status" value="1"/>
</dbReference>
<gene>
    <name evidence="6" type="ORF">SAMN04489760_11559</name>
</gene>
<dbReference type="FunFam" id="3.20.20.10:FF:000018">
    <property type="entry name" value="Pyridoxal phosphate homeostasis protein"/>
    <property type="match status" value="1"/>
</dbReference>
<evidence type="ECO:0000256" key="4">
    <source>
        <dbReference type="RuleBase" id="RU004514"/>
    </source>
</evidence>
<dbReference type="STRING" id="43775.SAMN04489760_11559"/>
<dbReference type="InterPro" id="IPR029066">
    <property type="entry name" value="PLP-binding_barrel"/>
</dbReference>
<dbReference type="NCBIfam" id="TIGR00044">
    <property type="entry name" value="YggS family pyridoxal phosphate-dependent enzyme"/>
    <property type="match status" value="1"/>
</dbReference>
<dbReference type="PANTHER" id="PTHR10146:SF14">
    <property type="entry name" value="PYRIDOXAL PHOSPHATE HOMEOSTASIS PROTEIN"/>
    <property type="match status" value="1"/>
</dbReference>
<proteinExistence type="inferred from homology"/>
<dbReference type="PIRSF" id="PIRSF004848">
    <property type="entry name" value="YBL036c_PLPDEIII"/>
    <property type="match status" value="1"/>
</dbReference>
<dbReference type="Proteomes" id="UP000198744">
    <property type="component" value="Unassembled WGS sequence"/>
</dbReference>
<evidence type="ECO:0000313" key="6">
    <source>
        <dbReference type="EMBL" id="SEM43512.1"/>
    </source>
</evidence>
<evidence type="ECO:0000256" key="3">
    <source>
        <dbReference type="PIRSR" id="PIRSR004848-1"/>
    </source>
</evidence>
<sequence>MADEEIKSKIQSIRERIAAAAARSGRPLSEIRLMAVTKTVEEGRIRQALEAGIDLCGENYIQESRLKVESIGHPPQWHMIGHLQTNKAKYAIRLFDMVESVDRLELAVELDRRAKAAGRVLPILIEVNSGGELTKSGVPPEETIDLIRKITPLENLAIMGLMTMPPWFDNPEDARPFFAALRTLRDRIAAEGIDRVAMKELSMGMTDDYEVAIEEGSTIVRIGRGIFGERNYK</sequence>
<accession>A0A1H7YBE7</accession>
<dbReference type="GO" id="GO:0030170">
    <property type="term" value="F:pyridoxal phosphate binding"/>
    <property type="evidence" value="ECO:0007669"/>
    <property type="project" value="UniProtKB-UniRule"/>
</dbReference>
<dbReference type="InterPro" id="IPR001608">
    <property type="entry name" value="Ala_racemase_N"/>
</dbReference>
<dbReference type="AlphaFoldDB" id="A0A1H7YBE7"/>
<comment type="function">
    <text evidence="2">Pyridoxal 5'-phosphate (PLP)-binding protein, which is involved in PLP homeostasis.</text>
</comment>
<evidence type="ECO:0000256" key="2">
    <source>
        <dbReference type="HAMAP-Rule" id="MF_02087"/>
    </source>
</evidence>
<dbReference type="Gene3D" id="3.20.20.10">
    <property type="entry name" value="Alanine racemase"/>
    <property type="match status" value="1"/>
</dbReference>